<evidence type="ECO:0000259" key="2">
    <source>
        <dbReference type="Pfam" id="PF12682"/>
    </source>
</evidence>
<evidence type="ECO:0000313" key="4">
    <source>
        <dbReference type="Proteomes" id="UP000307768"/>
    </source>
</evidence>
<dbReference type="SUPFAM" id="SSF52218">
    <property type="entry name" value="Flavoproteins"/>
    <property type="match status" value="1"/>
</dbReference>
<dbReference type="InterPro" id="IPR029039">
    <property type="entry name" value="Flavoprotein-like_sf"/>
</dbReference>
<proteinExistence type="predicted"/>
<dbReference type="Gene3D" id="3.40.50.360">
    <property type="match status" value="1"/>
</dbReference>
<dbReference type="Proteomes" id="UP000307768">
    <property type="component" value="Unassembled WGS sequence"/>
</dbReference>
<dbReference type="InterPro" id="IPR008254">
    <property type="entry name" value="Flavodoxin/NO_synth"/>
</dbReference>
<dbReference type="PANTHER" id="PTHR39201">
    <property type="entry name" value="EXPORTED PROTEIN-RELATED"/>
    <property type="match status" value="1"/>
</dbReference>
<dbReference type="Pfam" id="PF12682">
    <property type="entry name" value="Flavodoxin_4"/>
    <property type="match status" value="1"/>
</dbReference>
<dbReference type="AlphaFoldDB" id="A0A5Q6S389"/>
<protein>
    <recommendedName>
        <fullName evidence="2">Flavodoxin-like domain-containing protein</fullName>
    </recommendedName>
</protein>
<comment type="caution">
    <text evidence="3">The sequence shown here is derived from an EMBL/GenBank/DDBJ whole genome shotgun (WGS) entry which is preliminary data.</text>
</comment>
<feature type="region of interest" description="Disordered" evidence="1">
    <location>
        <begin position="37"/>
        <end position="58"/>
    </location>
</feature>
<dbReference type="EMBL" id="VDFQ02000001">
    <property type="protein sequence ID" value="KAA1424796.1"/>
    <property type="molecule type" value="Genomic_DNA"/>
</dbReference>
<organism evidence="3 4">
    <name type="scientific">Mumia zhuanghuii</name>
    <dbReference type="NCBI Taxonomy" id="2585211"/>
    <lineage>
        <taxon>Bacteria</taxon>
        <taxon>Bacillati</taxon>
        <taxon>Actinomycetota</taxon>
        <taxon>Actinomycetes</taxon>
        <taxon>Propionibacteriales</taxon>
        <taxon>Nocardioidaceae</taxon>
        <taxon>Mumia</taxon>
    </lineage>
</organism>
<accession>A0A5Q6S389</accession>
<dbReference type="RefSeq" id="WP_149767929.1">
    <property type="nucleotide sequence ID" value="NZ_VDFQ02000001.1"/>
</dbReference>
<dbReference type="GO" id="GO:0010181">
    <property type="term" value="F:FMN binding"/>
    <property type="evidence" value="ECO:0007669"/>
    <property type="project" value="InterPro"/>
</dbReference>
<feature type="compositionally biased region" description="Basic and acidic residues" evidence="1">
    <location>
        <begin position="38"/>
        <end position="51"/>
    </location>
</feature>
<gene>
    <name evidence="3" type="ORF">FE697_002455</name>
</gene>
<dbReference type="OrthoDB" id="9806505at2"/>
<feature type="domain" description="Flavodoxin-like" evidence="2">
    <location>
        <begin position="87"/>
        <end position="218"/>
    </location>
</feature>
<sequence>MTHARATLTSTTTRRALLGSLLGTAAGVLLASASGCSRSERSTDAPDRARPATESTSDASVARPRVLLAYFSRPGENYYYGDRIDLAVGNTEVLAGMIRDRIGCDVYRIEAVEPYSDDYDETVTRNTREQAVDARPGIVKPLQSIEAYDTVVLASPIWNVRPPRIMRTFVESLDFTDRPVHPVTTHAMSGLGTSEDEYAAACRGATLGEGLAVRGEEVADAGPDVDAWLSRVGLT</sequence>
<dbReference type="PANTHER" id="PTHR39201:SF1">
    <property type="entry name" value="FLAVODOXIN-LIKE DOMAIN-CONTAINING PROTEIN"/>
    <property type="match status" value="1"/>
</dbReference>
<evidence type="ECO:0000256" key="1">
    <source>
        <dbReference type="SAM" id="MobiDB-lite"/>
    </source>
</evidence>
<name>A0A5Q6S389_9ACTN</name>
<reference evidence="3 4" key="1">
    <citation type="submission" date="2019-09" db="EMBL/GenBank/DDBJ databases">
        <title>Mumia zhuanghuii sp. nov. isolated from the intestinal contents of plateau pika (Ochotona curzoniae) in the Qinghai-Tibet plateau of China.</title>
        <authorList>
            <person name="Tian Z."/>
        </authorList>
    </citation>
    <scope>NUCLEOTIDE SEQUENCE [LARGE SCALE GENOMIC DNA]</scope>
    <source>
        <strain evidence="4">350</strain>
    </source>
</reference>
<evidence type="ECO:0000313" key="3">
    <source>
        <dbReference type="EMBL" id="KAA1424796.1"/>
    </source>
</evidence>